<evidence type="ECO:0000313" key="11">
    <source>
        <dbReference type="EMBL" id="MTD61494.1"/>
    </source>
</evidence>
<evidence type="ECO:0000256" key="8">
    <source>
        <dbReference type="ARBA" id="ARBA00038435"/>
    </source>
</evidence>
<organism evidence="11 12">
    <name type="scientific">Blautia luti DSM 14534 = JCM 17040</name>
    <dbReference type="NCBI Taxonomy" id="649762"/>
    <lineage>
        <taxon>Bacteria</taxon>
        <taxon>Bacillati</taxon>
        <taxon>Bacillota</taxon>
        <taxon>Clostridia</taxon>
        <taxon>Lachnospirales</taxon>
        <taxon>Lachnospiraceae</taxon>
        <taxon>Blautia</taxon>
    </lineage>
</organism>
<feature type="transmembrane region" description="Helical" evidence="9">
    <location>
        <begin position="398"/>
        <end position="423"/>
    </location>
</feature>
<evidence type="ECO:0000256" key="3">
    <source>
        <dbReference type="ARBA" id="ARBA00022449"/>
    </source>
</evidence>
<feature type="transmembrane region" description="Helical" evidence="9">
    <location>
        <begin position="108"/>
        <end position="131"/>
    </location>
</feature>
<dbReference type="Proteomes" id="UP000437824">
    <property type="component" value="Unassembled WGS sequence"/>
</dbReference>
<dbReference type="GO" id="GO:0015297">
    <property type="term" value="F:antiporter activity"/>
    <property type="evidence" value="ECO:0007669"/>
    <property type="project" value="UniProtKB-KW"/>
</dbReference>
<dbReference type="PANTHER" id="PTHR33451:SF3">
    <property type="entry name" value="MALATE-2H(+)_NA(+)-LACTATE ANTIPORTER"/>
    <property type="match status" value="1"/>
</dbReference>
<accession>A0A844GNB3</accession>
<reference evidence="11 12" key="1">
    <citation type="submission" date="2019-11" db="EMBL/GenBank/DDBJ databases">
        <title>Draft genome sequence of Blautia luti DSM 14534T, isolated from human stool.</title>
        <authorList>
            <person name="Ortiz R."/>
            <person name="Melis-Arcos F."/>
            <person name="Covarrubias P."/>
            <person name="Cardenas J.P."/>
            <person name="Perez-Donoso J."/>
            <person name="Almonacid D."/>
        </authorList>
    </citation>
    <scope>NUCLEOTIDE SEQUENCE [LARGE SCALE GENOMIC DNA]</scope>
    <source>
        <strain evidence="11 12">DSM 14534</strain>
    </source>
</reference>
<dbReference type="EMBL" id="WMBC01000007">
    <property type="protein sequence ID" value="MTD61494.1"/>
    <property type="molecule type" value="Genomic_DNA"/>
</dbReference>
<evidence type="ECO:0000256" key="2">
    <source>
        <dbReference type="ARBA" id="ARBA00022448"/>
    </source>
</evidence>
<gene>
    <name evidence="11" type="ORF">GKZ57_09495</name>
</gene>
<feature type="transmembrane region" description="Helical" evidence="9">
    <location>
        <begin position="6"/>
        <end position="37"/>
    </location>
</feature>
<keyword evidence="7 9" id="KW-0472">Membrane</keyword>
<dbReference type="RefSeq" id="WP_118510968.1">
    <property type="nucleotide sequence ID" value="NZ_WMBC01000007.1"/>
</dbReference>
<dbReference type="InterPro" id="IPR052180">
    <property type="entry name" value="NhaC_Na-H+_Antiporter"/>
</dbReference>
<evidence type="ECO:0000256" key="9">
    <source>
        <dbReference type="SAM" id="Phobius"/>
    </source>
</evidence>
<keyword evidence="6 9" id="KW-1133">Transmembrane helix</keyword>
<evidence type="ECO:0000259" key="10">
    <source>
        <dbReference type="Pfam" id="PF03553"/>
    </source>
</evidence>
<name>A0A844GNB3_9FIRM</name>
<sequence>MELLLLGIFAAVLLVCVFTGISIIYAMILGLVLFFTYGLIKKKTWKQMLIFSWQGVKAAKNILLTFILIGIMTAVWRASGSIAFIVYYAAGICAPSIMLLASFLLCSLVSFLTGTAFGTAATMGVICMTMAKSMNVSDVLAGGAILAGIYFGDRCSPVSTSALLVSELTKTDLYENLKGMAKAAIVPFVISCTVYWTLGLRTHIGTADGEIRTVLGEFYHLSAWTLLPVAVVLVFSAMRVNVKRTLAASALCGIFVAVLIQKYPVPKLPALCVSGFQPDDMQINRLMGGGGILSNMKVIAIVGISSCYSGIFKGTDFLHGIKDLIRKLNSKITPFGTTLLTSVVTAAVSCNQTLSIMLTNQLCGENNPDKKEFALSLENSAVVVAPLLPWSIASAVPLAFIGAPTMSVCAAIYLYLLPIWYFISVNFRRKKK</sequence>
<comment type="similarity">
    <text evidence="8">Belongs to the NhaC Na(+)/H(+) (TC 2.A.35) antiporter family.</text>
</comment>
<feature type="transmembrane region" description="Helical" evidence="9">
    <location>
        <begin position="373"/>
        <end position="392"/>
    </location>
</feature>
<feature type="transmembrane region" description="Helical" evidence="9">
    <location>
        <begin position="286"/>
        <end position="312"/>
    </location>
</feature>
<feature type="domain" description="Na+/H+ antiporter NhaC-like C-terminal" evidence="10">
    <location>
        <begin position="148"/>
        <end position="421"/>
    </location>
</feature>
<evidence type="ECO:0000256" key="5">
    <source>
        <dbReference type="ARBA" id="ARBA00022692"/>
    </source>
</evidence>
<protein>
    <submittedName>
        <fullName evidence="11">Sodium:proton antiporter</fullName>
    </submittedName>
</protein>
<feature type="transmembrane region" description="Helical" evidence="9">
    <location>
        <begin position="58"/>
        <end position="76"/>
    </location>
</feature>
<comment type="subcellular location">
    <subcellularLocation>
        <location evidence="1">Cell membrane</location>
        <topology evidence="1">Multi-pass membrane protein</topology>
    </subcellularLocation>
</comment>
<evidence type="ECO:0000256" key="6">
    <source>
        <dbReference type="ARBA" id="ARBA00022989"/>
    </source>
</evidence>
<evidence type="ECO:0000256" key="1">
    <source>
        <dbReference type="ARBA" id="ARBA00004651"/>
    </source>
</evidence>
<evidence type="ECO:0000313" key="12">
    <source>
        <dbReference type="Proteomes" id="UP000437824"/>
    </source>
</evidence>
<proteinExistence type="inferred from homology"/>
<dbReference type="AlphaFoldDB" id="A0A844GNB3"/>
<dbReference type="InterPro" id="IPR018461">
    <property type="entry name" value="Na/H_Antiport_NhaC-like_C"/>
</dbReference>
<feature type="transmembrane region" description="Helical" evidence="9">
    <location>
        <begin position="179"/>
        <end position="198"/>
    </location>
</feature>
<evidence type="ECO:0000256" key="4">
    <source>
        <dbReference type="ARBA" id="ARBA00022475"/>
    </source>
</evidence>
<dbReference type="GO" id="GO:0005886">
    <property type="term" value="C:plasma membrane"/>
    <property type="evidence" value="ECO:0007669"/>
    <property type="project" value="UniProtKB-SubCell"/>
</dbReference>
<keyword evidence="3" id="KW-0050">Antiport</keyword>
<keyword evidence="2" id="KW-0813">Transport</keyword>
<keyword evidence="4" id="KW-1003">Cell membrane</keyword>
<feature type="transmembrane region" description="Helical" evidence="9">
    <location>
        <begin position="218"/>
        <end position="240"/>
    </location>
</feature>
<evidence type="ECO:0000256" key="7">
    <source>
        <dbReference type="ARBA" id="ARBA00023136"/>
    </source>
</evidence>
<dbReference type="Pfam" id="PF03553">
    <property type="entry name" value="Na_H_antiporter"/>
    <property type="match status" value="1"/>
</dbReference>
<dbReference type="PANTHER" id="PTHR33451">
    <property type="entry name" value="MALATE-2H(+)/NA(+)-LACTATE ANTIPORTER"/>
    <property type="match status" value="1"/>
</dbReference>
<comment type="caution">
    <text evidence="11">The sequence shown here is derived from an EMBL/GenBank/DDBJ whole genome shotgun (WGS) entry which is preliminary data.</text>
</comment>
<keyword evidence="5 9" id="KW-0812">Transmembrane</keyword>
<feature type="transmembrane region" description="Helical" evidence="9">
    <location>
        <begin position="82"/>
        <end position="101"/>
    </location>
</feature>